<dbReference type="PROSITE" id="PS00688">
    <property type="entry name" value="SIGMA54_INTERACT_3"/>
    <property type="match status" value="1"/>
</dbReference>
<keyword evidence="3" id="KW-0805">Transcription regulation</keyword>
<comment type="caution">
    <text evidence="7">The sequence shown here is derived from an EMBL/GenBank/DDBJ whole genome shotgun (WGS) entry which is preliminary data.</text>
</comment>
<name>A0AAE5CB45_9BACT</name>
<evidence type="ECO:0000256" key="5">
    <source>
        <dbReference type="ARBA" id="ARBA00023163"/>
    </source>
</evidence>
<keyword evidence="2" id="KW-0067">ATP-binding</keyword>
<dbReference type="Pfam" id="PF02954">
    <property type="entry name" value="HTH_8"/>
    <property type="match status" value="1"/>
</dbReference>
<sequence>MKDRLVVHSESESFREFYEELAEATGLSPEFVRDLGEAGGSALVIISCPGTEEGAADRVRDARAVTVDPPVVVGTRADHRVAVATVRAGADDYFVLPAESERLKDYARARAEAARGREARTEFAESERRDFDFSRMVGESRPVREALERAARIIPRGSATILLTGETGTGKQLLAQAIHYNGPRSQGPFVELNCSAIPANLLESELFGHERGAFTDARHAKPGLLEVADGGTLFLDEIGELPFELQGKLLKVLEDKQVRRVGGTRSQEVDVRIIAATHRDLLAEVGGKRFREDLYYRLSVIPIHLPSLRERGDDVILLAEHFIAGLCDEYDLPRPDLTRALQDRLLSHSWPGNIRELRNAIERGLLLSGGAELRPENLFGEQQPAPAARSEGSPLPFPASMEQIELAAVRAMLEETDGNKSAAARRLGISRSRLHRAVKRIEESGPGGGEV</sequence>
<dbReference type="InterPro" id="IPR009057">
    <property type="entry name" value="Homeodomain-like_sf"/>
</dbReference>
<evidence type="ECO:0000256" key="3">
    <source>
        <dbReference type="ARBA" id="ARBA00023015"/>
    </source>
</evidence>
<evidence type="ECO:0000313" key="8">
    <source>
        <dbReference type="Proteomes" id="UP000702544"/>
    </source>
</evidence>
<gene>
    <name evidence="7" type="ORF">GWO12_02740</name>
</gene>
<dbReference type="InterPro" id="IPR025943">
    <property type="entry name" value="Sigma_54_int_dom_ATP-bd_2"/>
</dbReference>
<dbReference type="FunFam" id="3.40.50.300:FF:000006">
    <property type="entry name" value="DNA-binding transcriptional regulator NtrC"/>
    <property type="match status" value="1"/>
</dbReference>
<dbReference type="CDD" id="cd00009">
    <property type="entry name" value="AAA"/>
    <property type="match status" value="1"/>
</dbReference>
<evidence type="ECO:0000256" key="4">
    <source>
        <dbReference type="ARBA" id="ARBA00023125"/>
    </source>
</evidence>
<dbReference type="InterPro" id="IPR002197">
    <property type="entry name" value="HTH_Fis"/>
</dbReference>
<dbReference type="SUPFAM" id="SSF52540">
    <property type="entry name" value="P-loop containing nucleoside triphosphate hydrolases"/>
    <property type="match status" value="1"/>
</dbReference>
<dbReference type="InterPro" id="IPR003593">
    <property type="entry name" value="AAA+_ATPase"/>
</dbReference>
<evidence type="ECO:0000313" key="7">
    <source>
        <dbReference type="EMBL" id="NIR74025.1"/>
    </source>
</evidence>
<evidence type="ECO:0000259" key="6">
    <source>
        <dbReference type="PROSITE" id="PS50045"/>
    </source>
</evidence>
<dbReference type="GO" id="GO:0005524">
    <property type="term" value="F:ATP binding"/>
    <property type="evidence" value="ECO:0007669"/>
    <property type="project" value="UniProtKB-KW"/>
</dbReference>
<dbReference type="Proteomes" id="UP000702544">
    <property type="component" value="Unassembled WGS sequence"/>
</dbReference>
<evidence type="ECO:0000256" key="1">
    <source>
        <dbReference type="ARBA" id="ARBA00022741"/>
    </source>
</evidence>
<keyword evidence="4" id="KW-0238">DNA-binding</keyword>
<dbReference type="InterPro" id="IPR025662">
    <property type="entry name" value="Sigma_54_int_dom_ATP-bd_1"/>
</dbReference>
<reference evidence="7 8" key="1">
    <citation type="submission" date="2020-01" db="EMBL/GenBank/DDBJ databases">
        <title>Genomes assembled from Gulf of Kutch pelagic sediment metagenomes.</title>
        <authorList>
            <person name="Chandrashekar M."/>
            <person name="Mahajan M.S."/>
            <person name="Dave K.J."/>
            <person name="Vatsa P."/>
            <person name="Nathani N.M."/>
        </authorList>
    </citation>
    <scope>NUCLEOTIDE SEQUENCE [LARGE SCALE GENOMIC DNA]</scope>
    <source>
        <strain evidence="7">KS3-K002</strain>
    </source>
</reference>
<dbReference type="GO" id="GO:0006355">
    <property type="term" value="P:regulation of DNA-templated transcription"/>
    <property type="evidence" value="ECO:0007669"/>
    <property type="project" value="InterPro"/>
</dbReference>
<keyword evidence="5" id="KW-0804">Transcription</keyword>
<dbReference type="EMBL" id="JAACAK010000018">
    <property type="protein sequence ID" value="NIR74025.1"/>
    <property type="molecule type" value="Genomic_DNA"/>
</dbReference>
<dbReference type="PROSITE" id="PS00676">
    <property type="entry name" value="SIGMA54_INTERACT_2"/>
    <property type="match status" value="1"/>
</dbReference>
<proteinExistence type="predicted"/>
<dbReference type="AlphaFoldDB" id="A0AAE5CB45"/>
<dbReference type="SMART" id="SM00382">
    <property type="entry name" value="AAA"/>
    <property type="match status" value="1"/>
</dbReference>
<dbReference type="PROSITE" id="PS50045">
    <property type="entry name" value="SIGMA54_INTERACT_4"/>
    <property type="match status" value="1"/>
</dbReference>
<dbReference type="SUPFAM" id="SSF46689">
    <property type="entry name" value="Homeodomain-like"/>
    <property type="match status" value="1"/>
</dbReference>
<organism evidence="7 8">
    <name type="scientific">Candidatus Kutchimonas denitrificans</name>
    <dbReference type="NCBI Taxonomy" id="3056748"/>
    <lineage>
        <taxon>Bacteria</taxon>
        <taxon>Pseudomonadati</taxon>
        <taxon>Gemmatimonadota</taxon>
        <taxon>Gemmatimonadia</taxon>
        <taxon>Candidatus Palauibacterales</taxon>
        <taxon>Candidatus Palauibacteraceae</taxon>
        <taxon>Candidatus Kutchimonas</taxon>
    </lineage>
</organism>
<dbReference type="Gene3D" id="3.40.50.300">
    <property type="entry name" value="P-loop containing nucleotide triphosphate hydrolases"/>
    <property type="match status" value="1"/>
</dbReference>
<dbReference type="Pfam" id="PF00158">
    <property type="entry name" value="Sigma54_activat"/>
    <property type="match status" value="1"/>
</dbReference>
<feature type="domain" description="Sigma-54 factor interaction" evidence="6">
    <location>
        <begin position="136"/>
        <end position="366"/>
    </location>
</feature>
<dbReference type="Pfam" id="PF25601">
    <property type="entry name" value="AAA_lid_14"/>
    <property type="match status" value="1"/>
</dbReference>
<accession>A0AAE5CB45</accession>
<dbReference type="InterPro" id="IPR027417">
    <property type="entry name" value="P-loop_NTPase"/>
</dbReference>
<dbReference type="InterPro" id="IPR025944">
    <property type="entry name" value="Sigma_54_int_dom_CS"/>
</dbReference>
<dbReference type="Gene3D" id="1.10.10.60">
    <property type="entry name" value="Homeodomain-like"/>
    <property type="match status" value="1"/>
</dbReference>
<dbReference type="GO" id="GO:0043565">
    <property type="term" value="F:sequence-specific DNA binding"/>
    <property type="evidence" value="ECO:0007669"/>
    <property type="project" value="InterPro"/>
</dbReference>
<keyword evidence="1" id="KW-0547">Nucleotide-binding</keyword>
<dbReference type="PRINTS" id="PR01590">
    <property type="entry name" value="HTHFIS"/>
</dbReference>
<dbReference type="Gene3D" id="1.10.8.60">
    <property type="match status" value="1"/>
</dbReference>
<protein>
    <submittedName>
        <fullName evidence="7">Sigma-54-dependent Fis family transcriptional regulator</fullName>
    </submittedName>
</protein>
<dbReference type="PANTHER" id="PTHR32071">
    <property type="entry name" value="TRANSCRIPTIONAL REGULATORY PROTEIN"/>
    <property type="match status" value="1"/>
</dbReference>
<dbReference type="InterPro" id="IPR002078">
    <property type="entry name" value="Sigma_54_int"/>
</dbReference>
<dbReference type="PROSITE" id="PS00675">
    <property type="entry name" value="SIGMA54_INTERACT_1"/>
    <property type="match status" value="1"/>
</dbReference>
<evidence type="ECO:0000256" key="2">
    <source>
        <dbReference type="ARBA" id="ARBA00022840"/>
    </source>
</evidence>
<dbReference type="InterPro" id="IPR058031">
    <property type="entry name" value="AAA_lid_NorR"/>
</dbReference>